<evidence type="ECO:0000313" key="2">
    <source>
        <dbReference type="Proteomes" id="UP000264883"/>
    </source>
</evidence>
<dbReference type="PANTHER" id="PTHR12526">
    <property type="entry name" value="GLYCOSYLTRANSFERASE"/>
    <property type="match status" value="1"/>
</dbReference>
<dbReference type="RefSeq" id="WP_119864596.1">
    <property type="nucleotide sequence ID" value="NZ_CP016786.1"/>
</dbReference>
<accession>A0A343JAA1</accession>
<dbReference type="Pfam" id="PF13692">
    <property type="entry name" value="Glyco_trans_1_4"/>
    <property type="match status" value="1"/>
</dbReference>
<dbReference type="KEGG" id="cia:BEN51_02880"/>
<dbReference type="Gene3D" id="3.40.50.2000">
    <property type="entry name" value="Glycogen Phosphorylase B"/>
    <property type="match status" value="2"/>
</dbReference>
<dbReference type="PANTHER" id="PTHR12526:SF630">
    <property type="entry name" value="GLYCOSYLTRANSFERASE"/>
    <property type="match status" value="1"/>
</dbReference>
<dbReference type="Proteomes" id="UP000264883">
    <property type="component" value="Chromosome"/>
</dbReference>
<evidence type="ECO:0008006" key="3">
    <source>
        <dbReference type="Google" id="ProtNLM"/>
    </source>
</evidence>
<dbReference type="AlphaFoldDB" id="A0A343JAA1"/>
<gene>
    <name evidence="1" type="ORF">BEN51_02880</name>
</gene>
<organism evidence="1 2">
    <name type="scientific">Clostridium isatidis</name>
    <dbReference type="NCBI Taxonomy" id="182773"/>
    <lineage>
        <taxon>Bacteria</taxon>
        <taxon>Bacillati</taxon>
        <taxon>Bacillota</taxon>
        <taxon>Clostridia</taxon>
        <taxon>Eubacteriales</taxon>
        <taxon>Clostridiaceae</taxon>
        <taxon>Clostridium</taxon>
    </lineage>
</organism>
<dbReference type="EMBL" id="CP016786">
    <property type="protein sequence ID" value="ASW42459.1"/>
    <property type="molecule type" value="Genomic_DNA"/>
</dbReference>
<reference evidence="1 2" key="1">
    <citation type="submission" date="2016-08" db="EMBL/GenBank/DDBJ databases">
        <title>Complete Genome Sequence Of The Indigo Reducing Clostridium isatidis DSM15098.</title>
        <authorList>
            <person name="Little G.T."/>
            <person name="Minton N.P."/>
        </authorList>
    </citation>
    <scope>NUCLEOTIDE SEQUENCE [LARGE SCALE GENOMIC DNA]</scope>
    <source>
        <strain evidence="1 2">DSM 15098</strain>
    </source>
</reference>
<sequence length="405" mass="47170">MNILFITNLLPYPLDNGGKIKTYNVIKSLAKENSVDMICFFEEDNDLNNIGELNKLINKIYTFPKKLTTRKNKREMFIKAVLSIFSKYPYSVYKYKEKDVKSKLDEISDNYECIYIDHLQLAVYLDDIKDFSGKLILDEHNCESIIIKRYYEKEKNIIKKLFLLLELIKLKKFEAKVINKVDRILALSEEDKTQMIKLSKADEEKFTVIPILVENNFEKNIDIVNLQNKIKVMFLGTLTWYPNIQGIKWFLENVFNKVKDDIELYIVGKDPDTELLELCKNLNNVTITGYVEDVNQYYEICDVMIVPIFIGSGLRVKILEALGKGIPVISTEIGCEGIEVKDYENILIANDADEFVKKLKEITNKDLYRKISKNGQLLYKDNYSFEAISNKINRSISFEGDFTNE</sequence>
<protein>
    <recommendedName>
        <fullName evidence="3">Glycosyl transferase family 1</fullName>
    </recommendedName>
</protein>
<evidence type="ECO:0000313" key="1">
    <source>
        <dbReference type="EMBL" id="ASW42459.1"/>
    </source>
</evidence>
<dbReference type="OrthoDB" id="9807209at2"/>
<name>A0A343JAA1_9CLOT</name>
<proteinExistence type="predicted"/>
<keyword evidence="2" id="KW-1185">Reference proteome</keyword>
<dbReference type="CDD" id="cd03801">
    <property type="entry name" value="GT4_PimA-like"/>
    <property type="match status" value="1"/>
</dbReference>
<dbReference type="SUPFAM" id="SSF53756">
    <property type="entry name" value="UDP-Glycosyltransferase/glycogen phosphorylase"/>
    <property type="match status" value="1"/>
</dbReference>